<dbReference type="InterPro" id="IPR006426">
    <property type="entry name" value="Asn_synth_AEB"/>
</dbReference>
<dbReference type="EMBL" id="CP001945">
    <property type="protein sequence ID" value="ADM11369.1"/>
    <property type="molecule type" value="Genomic_DNA"/>
</dbReference>
<evidence type="ECO:0000256" key="2">
    <source>
        <dbReference type="ARBA" id="ARBA00022888"/>
    </source>
</evidence>
<organism evidence="6 7">
    <name type="scientific">Encephalitozoon intestinalis (strain ATCC 50506)</name>
    <name type="common">Microsporidian parasite</name>
    <name type="synonym">Septata intestinalis</name>
    <dbReference type="NCBI Taxonomy" id="876142"/>
    <lineage>
        <taxon>Eukaryota</taxon>
        <taxon>Fungi</taxon>
        <taxon>Fungi incertae sedis</taxon>
        <taxon>Microsporidia</taxon>
        <taxon>Unikaryonidae</taxon>
        <taxon>Encephalitozoon</taxon>
    </lineage>
</organism>
<evidence type="ECO:0000256" key="1">
    <source>
        <dbReference type="ARBA" id="ARBA00022605"/>
    </source>
</evidence>
<dbReference type="PANTHER" id="PTHR45937:SF1">
    <property type="entry name" value="ASPARAGINE SYNTHETASE DOMAIN-CONTAINING PROTEIN 1"/>
    <property type="match status" value="1"/>
</dbReference>
<evidence type="ECO:0000313" key="7">
    <source>
        <dbReference type="Proteomes" id="UP000002313"/>
    </source>
</evidence>
<reference evidence="6 7" key="1">
    <citation type="journal article" date="2010" name="Nat. Commun.">
        <title>The complete sequence of the smallest known nuclear genome from the microsporidian Encephalitozoon intestinalis.</title>
        <authorList>
            <person name="Corradi N."/>
            <person name="Pombert J.-F."/>
            <person name="Farinelli L."/>
            <person name="Didier E.S."/>
            <person name="Keeling P.J."/>
        </authorList>
    </citation>
    <scope>NUCLEOTIDE SEQUENCE [LARGE SCALE GENOMIC DNA]</scope>
    <source>
        <strain evidence="6 7">ATCC 50506</strain>
    </source>
</reference>
<dbReference type="Proteomes" id="UP000002313">
    <property type="component" value="Chromosome IV"/>
</dbReference>
<sequence length="474" mass="54261">MCGILLSEEENTAYERVASLIRNRGGDYYNKVYIDGMVAIASVLSIRDSVCQPVEGNGYLFLYNGEIYNNERSDTLSIKNIIDKVLCESGKAVLDGRCIVDKIYAEINRHENEMAMILMIGSHVYFFKDDIGRRSLGYTLDPFCVSSVEYDEEINPMAIYSYDRSTRKLSEWLKDSQIVKRYMTMGDAILKRLSNEKYSKKYRYLAKHLSLQNVGNHEAKLEDVDSAVEEFNKIFRRSIERRISGGNICVFFSGGVDSMLVAVFLHYAADLRQKIYLINTSFGKSWDREAGKKGFESLCTMFKERSFVFVANNIGVEEVRAAKEHIYRLIHPKDGRMDFNIGATLFFSAKESRKYSRIAYLGSGADEMFGGYHRYRGEGFREEMLFDLFTISHHNLCRDDRAVSDCQVECRFPFLDSELVGYSLKIGNNVVAMDGEKKFILRETLRRNGLECVSGVPKKAMQYGSGIFKMEGKI</sequence>
<dbReference type="Pfam" id="PF00733">
    <property type="entry name" value="Asn_synthase"/>
    <property type="match status" value="2"/>
</dbReference>
<reference evidence="6 7" key="2">
    <citation type="journal article" date="2012" name="Proc. Natl. Acad. Sci. U.S.A.">
        <title>Gain and loss of multiple functionally related, horizontally transferred genes in the reduced genomes of two microsporidian parasites.</title>
        <authorList>
            <person name="Pombert J.-F."/>
            <person name="Selman M."/>
            <person name="Burki F."/>
            <person name="Bardell F.T."/>
            <person name="Farinelli L."/>
            <person name="Solter L.F."/>
            <person name="Whitman D.W."/>
            <person name="Weiss L.M."/>
            <person name="Corradi N."/>
            <person name="Keeling P.J."/>
        </authorList>
    </citation>
    <scope>NUCLEOTIDE SEQUENCE [LARGE SCALE GENOMIC DNA]</scope>
    <source>
        <strain evidence="6 7">ATCC 50506</strain>
    </source>
</reference>
<dbReference type="AlphaFoldDB" id="E0S6N4"/>
<keyword evidence="7" id="KW-1185">Reference proteome</keyword>
<dbReference type="RefSeq" id="XP_003072729.1">
    <property type="nucleotide sequence ID" value="XM_003072683.1"/>
</dbReference>
<dbReference type="GO" id="GO:0005524">
    <property type="term" value="F:ATP binding"/>
    <property type="evidence" value="ECO:0007669"/>
    <property type="project" value="UniProtKB-KW"/>
</dbReference>
<protein>
    <submittedName>
        <fullName evidence="6">Asparagine synthetase-like protein</fullName>
    </submittedName>
</protein>
<name>E0S6N4_ENCIT</name>
<dbReference type="OrthoDB" id="10252281at2759"/>
<dbReference type="InterPro" id="IPR001962">
    <property type="entry name" value="Asn_synthase"/>
</dbReference>
<dbReference type="PANTHER" id="PTHR45937">
    <property type="entry name" value="ASPARAGINE SYNTHETASE DOMAIN-CONTAINING PROTEIN 1"/>
    <property type="match status" value="1"/>
</dbReference>
<dbReference type="KEGG" id="ein:Eint_040790"/>
<evidence type="ECO:0000259" key="5">
    <source>
        <dbReference type="Pfam" id="PF00733"/>
    </source>
</evidence>
<gene>
    <name evidence="6" type="ORF">Eint_040790</name>
</gene>
<keyword evidence="1" id="KW-0028">Amino-acid biosynthesis</keyword>
<evidence type="ECO:0000256" key="4">
    <source>
        <dbReference type="PIRNR" id="PIRNR001589"/>
    </source>
</evidence>
<dbReference type="VEuPathDB" id="MicrosporidiaDB:Eint_040790"/>
<dbReference type="GO" id="GO:0004066">
    <property type="term" value="F:asparagine synthase (glutamine-hydrolyzing) activity"/>
    <property type="evidence" value="ECO:0007669"/>
    <property type="project" value="InterPro"/>
</dbReference>
<accession>E0S6N4</accession>
<dbReference type="GeneID" id="9698969"/>
<keyword evidence="3" id="KW-0315">Glutamine amidotransferase</keyword>
<evidence type="ECO:0000256" key="3">
    <source>
        <dbReference type="ARBA" id="ARBA00022962"/>
    </source>
</evidence>
<dbReference type="Gene3D" id="3.40.50.620">
    <property type="entry name" value="HUPs"/>
    <property type="match status" value="1"/>
</dbReference>
<dbReference type="InterPro" id="IPR051857">
    <property type="entry name" value="Asn_synthetase_domain"/>
</dbReference>
<feature type="domain" description="Asparagine synthetase" evidence="5">
    <location>
        <begin position="379"/>
        <end position="447"/>
    </location>
</feature>
<keyword evidence="2" id="KW-0061">Asparagine biosynthesis</keyword>
<dbReference type="SUPFAM" id="SSF56235">
    <property type="entry name" value="N-terminal nucleophile aminohydrolases (Ntn hydrolases)"/>
    <property type="match status" value="1"/>
</dbReference>
<dbReference type="InterPro" id="IPR014729">
    <property type="entry name" value="Rossmann-like_a/b/a_fold"/>
</dbReference>
<evidence type="ECO:0000313" key="6">
    <source>
        <dbReference type="EMBL" id="ADM11369.1"/>
    </source>
</evidence>
<dbReference type="GO" id="GO:0006529">
    <property type="term" value="P:asparagine biosynthetic process"/>
    <property type="evidence" value="ECO:0007669"/>
    <property type="project" value="UniProtKB-KW"/>
</dbReference>
<dbReference type="CDD" id="cd01991">
    <property type="entry name" value="Asn_synthase_B_C"/>
    <property type="match status" value="1"/>
</dbReference>
<dbReference type="HOGENOM" id="CLU_012368_1_0_1"/>
<keyword evidence="4" id="KW-0067">ATP-binding</keyword>
<dbReference type="PIRSF" id="PIRSF001589">
    <property type="entry name" value="Asn_synthetase_glu-h"/>
    <property type="match status" value="1"/>
</dbReference>
<feature type="domain" description="Asparagine synthetase" evidence="5">
    <location>
        <begin position="231"/>
        <end position="376"/>
    </location>
</feature>
<proteinExistence type="predicted"/>
<dbReference type="InterPro" id="IPR029055">
    <property type="entry name" value="Ntn_hydrolases_N"/>
</dbReference>
<keyword evidence="4" id="KW-0547">Nucleotide-binding</keyword>
<dbReference type="SUPFAM" id="SSF52402">
    <property type="entry name" value="Adenine nucleotide alpha hydrolases-like"/>
    <property type="match status" value="1"/>
</dbReference>